<evidence type="ECO:0000256" key="4">
    <source>
        <dbReference type="ARBA" id="ARBA00022723"/>
    </source>
</evidence>
<evidence type="ECO:0000313" key="8">
    <source>
        <dbReference type="Proteomes" id="UP000223596"/>
    </source>
</evidence>
<dbReference type="AlphaFoldDB" id="A0AB36TGB5"/>
<protein>
    <submittedName>
        <fullName evidence="7">Heptaprenyl diphosphate synthase</fullName>
    </submittedName>
</protein>
<dbReference type="InterPro" id="IPR008949">
    <property type="entry name" value="Isoprenoid_synthase_dom_sf"/>
</dbReference>
<evidence type="ECO:0000256" key="6">
    <source>
        <dbReference type="RuleBase" id="RU004466"/>
    </source>
</evidence>
<comment type="caution">
    <text evidence="7">The sequence shown here is derived from an EMBL/GenBank/DDBJ whole genome shotgun (WGS) entry which is preliminary data.</text>
</comment>
<dbReference type="GO" id="GO:0046872">
    <property type="term" value="F:metal ion binding"/>
    <property type="evidence" value="ECO:0007669"/>
    <property type="project" value="UniProtKB-KW"/>
</dbReference>
<dbReference type="InterPro" id="IPR000092">
    <property type="entry name" value="Polyprenyl_synt"/>
</dbReference>
<proteinExistence type="inferred from homology"/>
<keyword evidence="5" id="KW-0460">Magnesium</keyword>
<dbReference type="PROSITE" id="PS00444">
    <property type="entry name" value="POLYPRENYL_SYNTHASE_2"/>
    <property type="match status" value="1"/>
</dbReference>
<dbReference type="GO" id="GO:0008299">
    <property type="term" value="P:isoprenoid biosynthetic process"/>
    <property type="evidence" value="ECO:0007669"/>
    <property type="project" value="InterPro"/>
</dbReference>
<dbReference type="SFLD" id="SFLDS00005">
    <property type="entry name" value="Isoprenoid_Synthase_Type_I"/>
    <property type="match status" value="1"/>
</dbReference>
<dbReference type="InterPro" id="IPR033749">
    <property type="entry name" value="Polyprenyl_synt_CS"/>
</dbReference>
<dbReference type="CDD" id="cd00685">
    <property type="entry name" value="Trans_IPPS_HT"/>
    <property type="match status" value="1"/>
</dbReference>
<evidence type="ECO:0000256" key="1">
    <source>
        <dbReference type="ARBA" id="ARBA00001946"/>
    </source>
</evidence>
<dbReference type="Proteomes" id="UP000223596">
    <property type="component" value="Unassembled WGS sequence"/>
</dbReference>
<dbReference type="PANTHER" id="PTHR12001:SF69">
    <property type="entry name" value="ALL TRANS-POLYPRENYL-DIPHOSPHATE SYNTHASE PDSS1"/>
    <property type="match status" value="1"/>
</dbReference>
<dbReference type="GO" id="GO:0004659">
    <property type="term" value="F:prenyltransferase activity"/>
    <property type="evidence" value="ECO:0007669"/>
    <property type="project" value="InterPro"/>
</dbReference>
<dbReference type="EMBL" id="PDBW01000001">
    <property type="protein sequence ID" value="PFH02954.1"/>
    <property type="molecule type" value="Genomic_DNA"/>
</dbReference>
<dbReference type="PANTHER" id="PTHR12001">
    <property type="entry name" value="GERANYLGERANYL PYROPHOSPHATE SYNTHASE"/>
    <property type="match status" value="1"/>
</dbReference>
<gene>
    <name evidence="7" type="ORF">M972_111748</name>
</gene>
<dbReference type="PROSITE" id="PS00723">
    <property type="entry name" value="POLYPRENYL_SYNTHASE_1"/>
    <property type="match status" value="1"/>
</dbReference>
<evidence type="ECO:0000256" key="2">
    <source>
        <dbReference type="ARBA" id="ARBA00006706"/>
    </source>
</evidence>
<accession>A0AB36TGB5</accession>
<evidence type="ECO:0000313" key="7">
    <source>
        <dbReference type="EMBL" id="PFH02954.1"/>
    </source>
</evidence>
<comment type="similarity">
    <text evidence="2 6">Belongs to the FPP/GGPP synthase family.</text>
</comment>
<dbReference type="SUPFAM" id="SSF48576">
    <property type="entry name" value="Terpenoid synthases"/>
    <property type="match status" value="1"/>
</dbReference>
<comment type="cofactor">
    <cofactor evidence="1">
        <name>Mg(2+)</name>
        <dbReference type="ChEBI" id="CHEBI:18420"/>
    </cofactor>
</comment>
<dbReference type="Gene3D" id="1.10.600.10">
    <property type="entry name" value="Farnesyl Diphosphate Synthase"/>
    <property type="match status" value="1"/>
</dbReference>
<evidence type="ECO:0000256" key="5">
    <source>
        <dbReference type="ARBA" id="ARBA00022842"/>
    </source>
</evidence>
<dbReference type="RefSeq" id="WP_003517635.1">
    <property type="nucleotide sequence ID" value="NZ_CP013828.1"/>
</dbReference>
<dbReference type="Pfam" id="PF00348">
    <property type="entry name" value="polyprenyl_synt"/>
    <property type="match status" value="1"/>
</dbReference>
<reference evidence="7 8" key="1">
    <citation type="submission" date="2017-09" db="EMBL/GenBank/DDBJ databases">
        <title>Evaluation of Pacific Biosciences Sequencing Technology to Finishing C. thermocellum Genome Sequences.</title>
        <authorList>
            <person name="Brown S."/>
        </authorList>
    </citation>
    <scope>NUCLEOTIDE SEQUENCE [LARGE SCALE GENOMIC DNA]</scope>
    <source>
        <strain evidence="7 8">AD2</strain>
    </source>
</reference>
<sequence length="318" mass="35859">MSSSYYPEIEKELVLLEEFIQKNIRSRNRLLNEAVSSIVKSGGKRLRPAFVILASQFGKYNRKKVIPAAAAIEILHTATLIHDDVVDRTKFRRGQVTISEKFGVDMAVYVGDYLYTKAVLLLAGNVPEKRLSILAKGIKAICEGEVDQYQHKYSIDTSVYTYLKRIGRKTAVLFSAACALGAYIAKCPQEVSRSLVKLGLYYGMAFQIKDDINNYTKAQYEEDKPVGNDILEGIITLPVILGLKLKPELREPLKNFLDKKGNVTEDEAARVVQLIKESGGVEESRVFLNKYVEKALKEIQNLPDNEYKKAFERIIKAL</sequence>
<evidence type="ECO:0000256" key="3">
    <source>
        <dbReference type="ARBA" id="ARBA00022679"/>
    </source>
</evidence>
<keyword evidence="4" id="KW-0479">Metal-binding</keyword>
<name>A0AB36TGB5_ACETH</name>
<keyword evidence="3 6" id="KW-0808">Transferase</keyword>
<organism evidence="7 8">
    <name type="scientific">Acetivibrio thermocellus AD2</name>
    <dbReference type="NCBI Taxonomy" id="1138384"/>
    <lineage>
        <taxon>Bacteria</taxon>
        <taxon>Bacillati</taxon>
        <taxon>Bacillota</taxon>
        <taxon>Clostridia</taxon>
        <taxon>Eubacteriales</taxon>
        <taxon>Oscillospiraceae</taxon>
        <taxon>Acetivibrio</taxon>
    </lineage>
</organism>